<dbReference type="RefSeq" id="WP_220559552.1">
    <property type="nucleotide sequence ID" value="NZ_CP074133.1"/>
</dbReference>
<sequence>MRVPATGWAAVAAVTLMGCAAQESDPVGEPASTPPALAAPAEPTAEELALDAYRGMWDVVVEGSHEGTVGHPDLEQYASGQALDFTSDMLRGVVATGEPVMSPEVVGTDRSGSSGTVSVKDCIDDSGWLIADTAADGPSGSRLVTATVVSTDGRWLVDDLWMEDYGSC</sequence>
<evidence type="ECO:0000313" key="1">
    <source>
        <dbReference type="EMBL" id="QUX24155.1"/>
    </source>
</evidence>
<keyword evidence="2" id="KW-1185">Reference proteome</keyword>
<evidence type="ECO:0008006" key="3">
    <source>
        <dbReference type="Google" id="ProtNLM"/>
    </source>
</evidence>
<reference evidence="1 2" key="1">
    <citation type="submission" date="2021-05" db="EMBL/GenBank/DDBJ databases">
        <title>Direct Submission.</title>
        <authorList>
            <person name="Li K."/>
            <person name="Gao J."/>
        </authorList>
    </citation>
    <scope>NUCLEOTIDE SEQUENCE [LARGE SCALE GENOMIC DNA]</scope>
    <source>
        <strain evidence="1 2">Mg02</strain>
    </source>
</reference>
<evidence type="ECO:0000313" key="2">
    <source>
        <dbReference type="Proteomes" id="UP000676079"/>
    </source>
</evidence>
<accession>A0ABX8BPI6</accession>
<dbReference type="PROSITE" id="PS51257">
    <property type="entry name" value="PROKAR_LIPOPROTEIN"/>
    <property type="match status" value="1"/>
</dbReference>
<dbReference type="Proteomes" id="UP000676079">
    <property type="component" value="Chromosome"/>
</dbReference>
<gene>
    <name evidence="1" type="ORF">KGD84_07565</name>
</gene>
<protein>
    <recommendedName>
        <fullName evidence="3">Nuclear transport factor 2 family protein</fullName>
    </recommendedName>
</protein>
<organism evidence="1 2">
    <name type="scientific">Nocardiopsis changdeensis</name>
    <dbReference type="NCBI Taxonomy" id="2831969"/>
    <lineage>
        <taxon>Bacteria</taxon>
        <taxon>Bacillati</taxon>
        <taxon>Actinomycetota</taxon>
        <taxon>Actinomycetes</taxon>
        <taxon>Streptosporangiales</taxon>
        <taxon>Nocardiopsidaceae</taxon>
        <taxon>Nocardiopsis</taxon>
    </lineage>
</organism>
<name>A0ABX8BPI6_9ACTN</name>
<dbReference type="EMBL" id="CP074133">
    <property type="protein sequence ID" value="QUX24155.1"/>
    <property type="molecule type" value="Genomic_DNA"/>
</dbReference>
<proteinExistence type="predicted"/>